<dbReference type="AlphaFoldDB" id="A0A5C6FEY9"/>
<reference evidence="9 10" key="1">
    <citation type="submission" date="2019-02" db="EMBL/GenBank/DDBJ databases">
        <title>Deep-cultivation of Planctomycetes and their phenomic and genomic characterization uncovers novel biology.</title>
        <authorList>
            <person name="Wiegand S."/>
            <person name="Jogler M."/>
            <person name="Boedeker C."/>
            <person name="Pinto D."/>
            <person name="Vollmers J."/>
            <person name="Rivas-Marin E."/>
            <person name="Kohn T."/>
            <person name="Peeters S.H."/>
            <person name="Heuer A."/>
            <person name="Rast P."/>
            <person name="Oberbeckmann S."/>
            <person name="Bunk B."/>
            <person name="Jeske O."/>
            <person name="Meyerdierks A."/>
            <person name="Storesund J.E."/>
            <person name="Kallscheuer N."/>
            <person name="Luecker S."/>
            <person name="Lage O.M."/>
            <person name="Pohl T."/>
            <person name="Merkel B.J."/>
            <person name="Hornburger P."/>
            <person name="Mueller R.-W."/>
            <person name="Bruemmer F."/>
            <person name="Labrenz M."/>
            <person name="Spormann A.M."/>
            <person name="Op Den Camp H."/>
            <person name="Overmann J."/>
            <person name="Amann R."/>
            <person name="Jetten M.S.M."/>
            <person name="Mascher T."/>
            <person name="Medema M.H."/>
            <person name="Devos D.P."/>
            <person name="Kaster A.-K."/>
            <person name="Ovreas L."/>
            <person name="Rohde M."/>
            <person name="Galperin M.Y."/>
            <person name="Jogler C."/>
        </authorList>
    </citation>
    <scope>NUCLEOTIDE SEQUENCE [LARGE SCALE GENOMIC DNA]</scope>
    <source>
        <strain evidence="9 10">Poly51</strain>
    </source>
</reference>
<dbReference type="CDD" id="cd00075">
    <property type="entry name" value="HATPase"/>
    <property type="match status" value="1"/>
</dbReference>
<evidence type="ECO:0000256" key="2">
    <source>
        <dbReference type="ARBA" id="ARBA00012438"/>
    </source>
</evidence>
<dbReference type="Gene3D" id="1.10.287.130">
    <property type="match status" value="1"/>
</dbReference>
<proteinExistence type="predicted"/>
<protein>
    <recommendedName>
        <fullName evidence="2">histidine kinase</fullName>
        <ecNumber evidence="2">2.7.13.3</ecNumber>
    </recommendedName>
</protein>
<dbReference type="SUPFAM" id="SSF47384">
    <property type="entry name" value="Homodimeric domain of signal transducing histidine kinase"/>
    <property type="match status" value="1"/>
</dbReference>
<evidence type="ECO:0000256" key="6">
    <source>
        <dbReference type="ARBA" id="ARBA00023012"/>
    </source>
</evidence>
<dbReference type="SMART" id="SM00388">
    <property type="entry name" value="HisKA"/>
    <property type="match status" value="1"/>
</dbReference>
<keyword evidence="6" id="KW-0902">Two-component regulatory system</keyword>
<feature type="domain" description="Histidine kinase" evidence="8">
    <location>
        <begin position="414"/>
        <end position="636"/>
    </location>
</feature>
<dbReference type="InterPro" id="IPR050736">
    <property type="entry name" value="Sensor_HK_Regulatory"/>
</dbReference>
<keyword evidence="7" id="KW-0472">Membrane</keyword>
<dbReference type="InterPro" id="IPR036890">
    <property type="entry name" value="HATPase_C_sf"/>
</dbReference>
<accession>A0A5C6FEY9</accession>
<dbReference type="OrthoDB" id="9809766at2"/>
<keyword evidence="3" id="KW-0597">Phosphoprotein</keyword>
<dbReference type="Pfam" id="PF02518">
    <property type="entry name" value="HATPase_c"/>
    <property type="match status" value="1"/>
</dbReference>
<gene>
    <name evidence="9" type="primary">senX3</name>
    <name evidence="9" type="ORF">Poly51_21000</name>
</gene>
<dbReference type="FunFam" id="3.30.565.10:FF:000006">
    <property type="entry name" value="Sensor histidine kinase WalK"/>
    <property type="match status" value="1"/>
</dbReference>
<name>A0A5C6FEY9_9BACT</name>
<dbReference type="CDD" id="cd00082">
    <property type="entry name" value="HisKA"/>
    <property type="match status" value="1"/>
</dbReference>
<dbReference type="RefSeq" id="WP_146456831.1">
    <property type="nucleotide sequence ID" value="NZ_SJPW01000002.1"/>
</dbReference>
<keyword evidence="7" id="KW-1133">Transmembrane helix</keyword>
<dbReference type="InterPro" id="IPR003594">
    <property type="entry name" value="HATPase_dom"/>
</dbReference>
<evidence type="ECO:0000313" key="9">
    <source>
        <dbReference type="EMBL" id="TWU59312.1"/>
    </source>
</evidence>
<keyword evidence="5 9" id="KW-0418">Kinase</keyword>
<dbReference type="InterPro" id="IPR004358">
    <property type="entry name" value="Sig_transdc_His_kin-like_C"/>
</dbReference>
<dbReference type="Pfam" id="PF00512">
    <property type="entry name" value="HisKA"/>
    <property type="match status" value="1"/>
</dbReference>
<dbReference type="SUPFAM" id="SSF55874">
    <property type="entry name" value="ATPase domain of HSP90 chaperone/DNA topoisomerase II/histidine kinase"/>
    <property type="match status" value="1"/>
</dbReference>
<dbReference type="PANTHER" id="PTHR43711:SF1">
    <property type="entry name" value="HISTIDINE KINASE 1"/>
    <property type="match status" value="1"/>
</dbReference>
<keyword evidence="7" id="KW-0812">Transmembrane</keyword>
<evidence type="ECO:0000256" key="1">
    <source>
        <dbReference type="ARBA" id="ARBA00000085"/>
    </source>
</evidence>
<dbReference type="EC" id="2.7.13.3" evidence="2"/>
<organism evidence="9 10">
    <name type="scientific">Rubripirellula tenax</name>
    <dbReference type="NCBI Taxonomy" id="2528015"/>
    <lineage>
        <taxon>Bacteria</taxon>
        <taxon>Pseudomonadati</taxon>
        <taxon>Planctomycetota</taxon>
        <taxon>Planctomycetia</taxon>
        <taxon>Pirellulales</taxon>
        <taxon>Pirellulaceae</taxon>
        <taxon>Rubripirellula</taxon>
    </lineage>
</organism>
<evidence type="ECO:0000313" key="10">
    <source>
        <dbReference type="Proteomes" id="UP000318288"/>
    </source>
</evidence>
<keyword evidence="4 9" id="KW-0808">Transferase</keyword>
<evidence type="ECO:0000256" key="7">
    <source>
        <dbReference type="SAM" id="Phobius"/>
    </source>
</evidence>
<dbReference type="InterPro" id="IPR036097">
    <property type="entry name" value="HisK_dim/P_sf"/>
</dbReference>
<dbReference type="EMBL" id="SJPW01000002">
    <property type="protein sequence ID" value="TWU59312.1"/>
    <property type="molecule type" value="Genomic_DNA"/>
</dbReference>
<dbReference type="PRINTS" id="PR00344">
    <property type="entry name" value="BCTRLSENSOR"/>
</dbReference>
<dbReference type="SMART" id="SM00387">
    <property type="entry name" value="HATPase_c"/>
    <property type="match status" value="1"/>
</dbReference>
<sequence>MTNNDRLAWPILLLLLTVLVPSAGVVWMMREAVRNERLASNQRLRDAYQIQLQSATQKVRQGWADELGRSAAIVDTKPPSVAFETIVASGNVDGALIRDDEGRLVYPESSRAGNKTINIVAPLWSKASRLEFVEKRFDEASKAYQQLTQTTSDPILLAQIQQALVRCLLKLNRRDDAIELLENQRASGGLVDRDGRLFAAAAEFRLLELLDSQSTDWAEVRDSLVQRLGNYKDVTMTSSQRRFLMTEVQHLAGGTIQWPTRAAETLSSELITVDGGSSFQSRLQPTKLPDVWARATTDGRAIELYRTASVQKRLLELADGVPLPEGISFSASPPGDRTDHLMNADLGDELDGWRLSLSMTDDAVFDDVSKHRRAIHLWIASLVIAVTCVLAWMLSLALRRHMRLAQLKNDLVATVSHELKTPLASTRLLVDTLLSVEPRDPHDPSAVQTREYLQMISQENSRLTRMIDNFLTFSKMDRGQSTANFRSVAINEVATQAVSIFREHTGIDDAALTVSESPNAFVWGDLDSLVTAMVNLLENAWKYSEEPRRISLNIEADQLHIQLAVRDNGIGMNANQVGRAFDRFYQADQRVARTHGGCGLGLSIVRAIAESHAGSVDIESVSNVGSCFTLCLPKLNVGTE</sequence>
<evidence type="ECO:0000259" key="8">
    <source>
        <dbReference type="PROSITE" id="PS50109"/>
    </source>
</evidence>
<keyword evidence="10" id="KW-1185">Reference proteome</keyword>
<dbReference type="Proteomes" id="UP000318288">
    <property type="component" value="Unassembled WGS sequence"/>
</dbReference>
<evidence type="ECO:0000256" key="5">
    <source>
        <dbReference type="ARBA" id="ARBA00022777"/>
    </source>
</evidence>
<dbReference type="GO" id="GO:0000155">
    <property type="term" value="F:phosphorelay sensor kinase activity"/>
    <property type="evidence" value="ECO:0007669"/>
    <property type="project" value="InterPro"/>
</dbReference>
<feature type="transmembrane region" description="Helical" evidence="7">
    <location>
        <begin position="375"/>
        <end position="398"/>
    </location>
</feature>
<dbReference type="InterPro" id="IPR005467">
    <property type="entry name" value="His_kinase_dom"/>
</dbReference>
<dbReference type="PROSITE" id="PS50109">
    <property type="entry name" value="HIS_KIN"/>
    <property type="match status" value="1"/>
</dbReference>
<dbReference type="PANTHER" id="PTHR43711">
    <property type="entry name" value="TWO-COMPONENT HISTIDINE KINASE"/>
    <property type="match status" value="1"/>
</dbReference>
<dbReference type="InterPro" id="IPR003661">
    <property type="entry name" value="HisK_dim/P_dom"/>
</dbReference>
<evidence type="ECO:0000256" key="3">
    <source>
        <dbReference type="ARBA" id="ARBA00022553"/>
    </source>
</evidence>
<comment type="catalytic activity">
    <reaction evidence="1">
        <text>ATP + protein L-histidine = ADP + protein N-phospho-L-histidine.</text>
        <dbReference type="EC" id="2.7.13.3"/>
    </reaction>
</comment>
<comment type="caution">
    <text evidence="9">The sequence shown here is derived from an EMBL/GenBank/DDBJ whole genome shotgun (WGS) entry which is preliminary data.</text>
</comment>
<dbReference type="Gene3D" id="3.30.565.10">
    <property type="entry name" value="Histidine kinase-like ATPase, C-terminal domain"/>
    <property type="match status" value="1"/>
</dbReference>
<evidence type="ECO:0000256" key="4">
    <source>
        <dbReference type="ARBA" id="ARBA00022679"/>
    </source>
</evidence>